<comment type="caution">
    <text evidence="1">The sequence shown here is derived from an EMBL/GenBank/DDBJ whole genome shotgun (WGS) entry which is preliminary data.</text>
</comment>
<protein>
    <recommendedName>
        <fullName evidence="3">Crinkler family protein</fullName>
    </recommendedName>
</protein>
<dbReference type="Proteomes" id="UP000232722">
    <property type="component" value="Unassembled WGS sequence"/>
</dbReference>
<evidence type="ECO:0008006" key="3">
    <source>
        <dbReference type="Google" id="ProtNLM"/>
    </source>
</evidence>
<dbReference type="VEuPathDB" id="FungiDB:RhiirFUN_026895"/>
<sequence length="695" mass="80711">MVQSFNCYVLGSSDTFAIEFYNHEGTRYVTLGKHIYKLNIFKSGSILNYICIRNEIDETVMRKLKLWKVNVKKKEIKEKNISTEEDIVQELDGKEMEFQELFEEYFQDESNNKNFIVTNIHIITIIPVAGSLKEVLSVILPAKIETSSEIPEGQDLNYYNNNRIPLKERDTNNALGIFKNNVTGSFDRLTSKTNFNFFVCSGAAGIGKTRWGYEFFNCVKKDWSPPPILHIDEYQEIFAFEKWEGGMTEKELFKEMLYTLGPLMAESENRNFYVQTFLSGGDKKKLWMYNTKFLQLLCDTSGLPRAPETVLEECFNRDGFFLKLKEKIFAPFDDVVYSVINRLTLDTKLDKKQTVEHLECDGFLILRNPNPNTYLIEMPFYFIYIYNMWLNTIPTTIHKMFLPELQMAWDTWEKFVANYEVFCNNILVELKKYKEGISLKDFYHGAIGKVSVLNIRVRLEKLELCEAKNQFPKTGLPINRLNNKIMNLDGLVIVNDHLAPFADKWYTTLQKFTIDDAVKECNKNKNAYNYVKDDKLREFLEGAHIVTVIFTSRPFEGNPEDLPDDCLIISKKNFGKYFGLLFASRLTFDIINDLNINSAEPKRIANVIKGVGEAISKKRNISMAIYENRPYKSATEVIEKVVKKNPTYKSYLEDVRTQLESCSYAPFSLLNNEDDSDEYKSLNSNDNVIEMDVNK</sequence>
<dbReference type="AlphaFoldDB" id="A0A2N0P499"/>
<name>A0A2N0P499_9GLOM</name>
<proteinExistence type="predicted"/>
<dbReference type="EMBL" id="LLXJ01001550">
    <property type="protein sequence ID" value="PKC01645.1"/>
    <property type="molecule type" value="Genomic_DNA"/>
</dbReference>
<dbReference type="VEuPathDB" id="FungiDB:RhiirFUN_026894"/>
<dbReference type="VEuPathDB" id="FungiDB:RhiirA1_450877"/>
<organism evidence="1 2">
    <name type="scientific">Rhizophagus irregularis</name>
    <dbReference type="NCBI Taxonomy" id="588596"/>
    <lineage>
        <taxon>Eukaryota</taxon>
        <taxon>Fungi</taxon>
        <taxon>Fungi incertae sedis</taxon>
        <taxon>Mucoromycota</taxon>
        <taxon>Glomeromycotina</taxon>
        <taxon>Glomeromycetes</taxon>
        <taxon>Glomerales</taxon>
        <taxon>Glomeraceae</taxon>
        <taxon>Rhizophagus</taxon>
    </lineage>
</organism>
<evidence type="ECO:0000313" key="2">
    <source>
        <dbReference type="Proteomes" id="UP000232722"/>
    </source>
</evidence>
<dbReference type="VEuPathDB" id="FungiDB:RhiirFUN_011318"/>
<dbReference type="VEuPathDB" id="FungiDB:RhiirA1_450876"/>
<dbReference type="VEuPathDB" id="FungiDB:FUN_022710"/>
<gene>
    <name evidence="1" type="ORF">RhiirA5_426357</name>
</gene>
<dbReference type="VEuPathDB" id="FungiDB:RhiirA1_542575"/>
<reference evidence="1 2" key="1">
    <citation type="submission" date="2016-04" db="EMBL/GenBank/DDBJ databases">
        <title>Genome analyses suggest a sexual origin of heterokaryosis in a supposedly ancient asexual fungus.</title>
        <authorList>
            <person name="Ropars J."/>
            <person name="Sedzielewska K."/>
            <person name="Noel J."/>
            <person name="Charron P."/>
            <person name="Farinelli L."/>
            <person name="Marton T."/>
            <person name="Kruger M."/>
            <person name="Pelin A."/>
            <person name="Brachmann A."/>
            <person name="Corradi N."/>
        </authorList>
    </citation>
    <scope>NUCLEOTIDE SEQUENCE [LARGE SCALE GENOMIC DNA]</scope>
    <source>
        <strain evidence="1 2">A5</strain>
    </source>
</reference>
<evidence type="ECO:0000313" key="1">
    <source>
        <dbReference type="EMBL" id="PKC01645.1"/>
    </source>
</evidence>
<accession>A0A2N0P499</accession>
<reference evidence="1 2" key="2">
    <citation type="submission" date="2017-09" db="EMBL/GenBank/DDBJ databases">
        <title>Extensive intraspecific genome diversity in a model arbuscular mycorrhizal fungus.</title>
        <authorList>
            <person name="Chen E.C."/>
            <person name="Morin E."/>
            <person name="Beaudet D."/>
            <person name="Noel J."/>
            <person name="Ndikumana S."/>
            <person name="Charron P."/>
            <person name="St-Onge C."/>
            <person name="Giorgi J."/>
            <person name="Grigoriev I.V."/>
            <person name="Roux C."/>
            <person name="Martin F.M."/>
            <person name="Corradi N."/>
        </authorList>
    </citation>
    <scope>NUCLEOTIDE SEQUENCE [LARGE SCALE GENOMIC DNA]</scope>
    <source>
        <strain evidence="1 2">A5</strain>
    </source>
</reference>